<reference evidence="3" key="1">
    <citation type="journal article" date="2019" name="Int. J. Syst. Evol. Microbiol.">
        <title>The Global Catalogue of Microorganisms (GCM) 10K type strain sequencing project: providing services to taxonomists for standard genome sequencing and annotation.</title>
        <authorList>
            <consortium name="The Broad Institute Genomics Platform"/>
            <consortium name="The Broad Institute Genome Sequencing Center for Infectious Disease"/>
            <person name="Wu L."/>
            <person name="Ma J."/>
        </authorList>
    </citation>
    <scope>NUCLEOTIDE SEQUENCE [LARGE SCALE GENOMIC DNA]</scope>
    <source>
        <strain evidence="3">CGMCC 4.7178</strain>
    </source>
</reference>
<feature type="region of interest" description="Disordered" evidence="1">
    <location>
        <begin position="84"/>
        <end position="122"/>
    </location>
</feature>
<organism evidence="2 3">
    <name type="scientific">Streptomyces daqingensis</name>
    <dbReference type="NCBI Taxonomy" id="1472640"/>
    <lineage>
        <taxon>Bacteria</taxon>
        <taxon>Bacillati</taxon>
        <taxon>Actinomycetota</taxon>
        <taxon>Actinomycetes</taxon>
        <taxon>Kitasatosporales</taxon>
        <taxon>Streptomycetaceae</taxon>
        <taxon>Streptomyces</taxon>
    </lineage>
</organism>
<accession>A0ABQ2M166</accession>
<dbReference type="EMBL" id="BMMP01000003">
    <property type="protein sequence ID" value="GGO45754.1"/>
    <property type="molecule type" value="Genomic_DNA"/>
</dbReference>
<name>A0ABQ2M166_9ACTN</name>
<feature type="region of interest" description="Disordered" evidence="1">
    <location>
        <begin position="24"/>
        <end position="47"/>
    </location>
</feature>
<dbReference type="Proteomes" id="UP000631535">
    <property type="component" value="Unassembled WGS sequence"/>
</dbReference>
<sequence length="122" mass="13074">MQRLDVVPWSMAATNLSDMNAFPFSGSTAEECPEDRQAPGESESGLRGAAVVVPESPFACRATEAGRDRRGARIGVLSSRLLVVSAGRRPESGPPGSRSWPGPRERFPKLVTGRGRRVRPAS</sequence>
<proteinExistence type="predicted"/>
<evidence type="ECO:0000313" key="2">
    <source>
        <dbReference type="EMBL" id="GGO45754.1"/>
    </source>
</evidence>
<comment type="caution">
    <text evidence="2">The sequence shown here is derived from an EMBL/GenBank/DDBJ whole genome shotgun (WGS) entry which is preliminary data.</text>
</comment>
<protein>
    <submittedName>
        <fullName evidence="2">Uncharacterized protein</fullName>
    </submittedName>
</protein>
<gene>
    <name evidence="2" type="ORF">GCM10012287_14490</name>
</gene>
<evidence type="ECO:0000256" key="1">
    <source>
        <dbReference type="SAM" id="MobiDB-lite"/>
    </source>
</evidence>
<evidence type="ECO:0000313" key="3">
    <source>
        <dbReference type="Proteomes" id="UP000631535"/>
    </source>
</evidence>
<keyword evidence="3" id="KW-1185">Reference proteome</keyword>